<evidence type="ECO:0000256" key="3">
    <source>
        <dbReference type="ARBA" id="ARBA00008343"/>
    </source>
</evidence>
<dbReference type="EMBL" id="FNUE01000001">
    <property type="protein sequence ID" value="SEE10898.1"/>
    <property type="molecule type" value="Genomic_DNA"/>
</dbReference>
<dbReference type="Proteomes" id="UP000183071">
    <property type="component" value="Unassembled WGS sequence"/>
</dbReference>
<comment type="catalytic activity">
    <reaction evidence="1 14">
        <text>Hydrolyzes free adenine bases from 7,8-dihydro-8-oxoguanine:adenine mismatched double-stranded DNA, leaving an apurinic site.</text>
        <dbReference type="EC" id="3.2.2.31"/>
    </reaction>
</comment>
<dbReference type="InterPro" id="IPR029119">
    <property type="entry name" value="MutY_C"/>
</dbReference>
<keyword evidence="6" id="KW-0004">4Fe-4S</keyword>
<dbReference type="EC" id="3.2.2.31" evidence="4 14"/>
<evidence type="ECO:0000256" key="7">
    <source>
        <dbReference type="ARBA" id="ARBA00022723"/>
    </source>
</evidence>
<keyword evidence="13 14" id="KW-0326">Glycosidase</keyword>
<dbReference type="InterPro" id="IPR011257">
    <property type="entry name" value="DNA_glycosylase"/>
</dbReference>
<dbReference type="InterPro" id="IPR005760">
    <property type="entry name" value="A/G_AdeGlyc_MutY"/>
</dbReference>
<dbReference type="RefSeq" id="WP_053973642.1">
    <property type="nucleotide sequence ID" value="NZ_FNUE01000001.1"/>
</dbReference>
<dbReference type="Pfam" id="PF00730">
    <property type="entry name" value="HhH-GPD"/>
    <property type="match status" value="1"/>
</dbReference>
<comment type="similarity">
    <text evidence="3 14">Belongs to the Nth/MutY family.</text>
</comment>
<dbReference type="SUPFAM" id="SSF48150">
    <property type="entry name" value="DNA-glycosylase"/>
    <property type="match status" value="1"/>
</dbReference>
<evidence type="ECO:0000256" key="10">
    <source>
        <dbReference type="ARBA" id="ARBA00023004"/>
    </source>
</evidence>
<evidence type="ECO:0000259" key="15">
    <source>
        <dbReference type="SMART" id="SM00478"/>
    </source>
</evidence>
<organism evidence="16 17">
    <name type="scientific">Polaribacter dokdonensis DSW-5</name>
    <dbReference type="NCBI Taxonomy" id="1300348"/>
    <lineage>
        <taxon>Bacteria</taxon>
        <taxon>Pseudomonadati</taxon>
        <taxon>Bacteroidota</taxon>
        <taxon>Flavobacteriia</taxon>
        <taxon>Flavobacteriales</taxon>
        <taxon>Flavobacteriaceae</taxon>
    </lineage>
</organism>
<evidence type="ECO:0000256" key="11">
    <source>
        <dbReference type="ARBA" id="ARBA00023014"/>
    </source>
</evidence>
<dbReference type="InterPro" id="IPR023170">
    <property type="entry name" value="HhH_base_excis_C"/>
</dbReference>
<keyword evidence="7" id="KW-0479">Metal-binding</keyword>
<proteinExistence type="inferred from homology"/>
<evidence type="ECO:0000256" key="13">
    <source>
        <dbReference type="ARBA" id="ARBA00023295"/>
    </source>
</evidence>
<dbReference type="SUPFAM" id="SSF55811">
    <property type="entry name" value="Nudix"/>
    <property type="match status" value="1"/>
</dbReference>
<dbReference type="CDD" id="cd00056">
    <property type="entry name" value="ENDO3c"/>
    <property type="match status" value="1"/>
</dbReference>
<keyword evidence="11" id="KW-0411">Iron-sulfur</keyword>
<dbReference type="InterPro" id="IPR015797">
    <property type="entry name" value="NUDIX_hydrolase-like_dom_sf"/>
</dbReference>
<dbReference type="Pfam" id="PF00633">
    <property type="entry name" value="HHH"/>
    <property type="match status" value="1"/>
</dbReference>
<dbReference type="InterPro" id="IPR000445">
    <property type="entry name" value="HhH_motif"/>
</dbReference>
<comment type="function">
    <text evidence="2">Adenine glycosylase active on G-A mispairs. MutY also corrects error-prone DNA synthesis past GO lesions which are due to the oxidatively damaged form of guanine: 7,8-dihydro-8-oxoguanine (8-oxo-dGTP).</text>
</comment>
<dbReference type="PROSITE" id="PS00764">
    <property type="entry name" value="ENDONUCLEASE_III_1"/>
    <property type="match status" value="1"/>
</dbReference>
<accession>A0A1H5G747</accession>
<evidence type="ECO:0000256" key="1">
    <source>
        <dbReference type="ARBA" id="ARBA00000843"/>
    </source>
</evidence>
<evidence type="ECO:0000256" key="12">
    <source>
        <dbReference type="ARBA" id="ARBA00023204"/>
    </source>
</evidence>
<reference evidence="16 17" key="1">
    <citation type="submission" date="2016-10" db="EMBL/GenBank/DDBJ databases">
        <authorList>
            <person name="Varghese N."/>
            <person name="Submissions S."/>
        </authorList>
    </citation>
    <scope>NUCLEOTIDE SEQUENCE [LARGE SCALE GENOMIC DNA]</scope>
    <source>
        <strain evidence="16 17">DSW-5</strain>
    </source>
</reference>
<feature type="domain" description="HhH-GPD" evidence="15">
    <location>
        <begin position="35"/>
        <end position="186"/>
    </location>
</feature>
<keyword evidence="8 14" id="KW-0227">DNA damage</keyword>
<dbReference type="InterPro" id="IPR044298">
    <property type="entry name" value="MIG/MutY"/>
</dbReference>
<evidence type="ECO:0000256" key="6">
    <source>
        <dbReference type="ARBA" id="ARBA00022485"/>
    </source>
</evidence>
<comment type="caution">
    <text evidence="16">The sequence shown here is derived from an EMBL/GenBank/DDBJ whole genome shotgun (WGS) entry which is preliminary data.</text>
</comment>
<dbReference type="PANTHER" id="PTHR42944:SF1">
    <property type="entry name" value="ADENINE DNA GLYCOSYLASE"/>
    <property type="match status" value="1"/>
</dbReference>
<gene>
    <name evidence="16" type="ORF">SAMN05444353_0757</name>
</gene>
<protein>
    <recommendedName>
        <fullName evidence="5 14">Adenine DNA glycosylase</fullName>
        <ecNumber evidence="4 14">3.2.2.31</ecNumber>
    </recommendedName>
</protein>
<dbReference type="CDD" id="cd03431">
    <property type="entry name" value="NUDIX_DNA_Glycosylase_C-MutY"/>
    <property type="match status" value="1"/>
</dbReference>
<comment type="cofactor">
    <cofactor evidence="14">
        <name>[4Fe-4S] cluster</name>
        <dbReference type="ChEBI" id="CHEBI:49883"/>
    </cofactor>
    <text evidence="14">Binds 1 [4Fe-4S] cluster.</text>
</comment>
<dbReference type="NCBIfam" id="TIGR01084">
    <property type="entry name" value="mutY"/>
    <property type="match status" value="1"/>
</dbReference>
<name>A0A1H5G747_9FLAO</name>
<evidence type="ECO:0000313" key="16">
    <source>
        <dbReference type="EMBL" id="SEE10898.1"/>
    </source>
</evidence>
<keyword evidence="17" id="KW-1185">Reference proteome</keyword>
<keyword evidence="12" id="KW-0234">DNA repair</keyword>
<dbReference type="InterPro" id="IPR004035">
    <property type="entry name" value="Endouclease-III_FeS-bd_BS"/>
</dbReference>
<evidence type="ECO:0000256" key="8">
    <source>
        <dbReference type="ARBA" id="ARBA00022763"/>
    </source>
</evidence>
<evidence type="ECO:0000256" key="5">
    <source>
        <dbReference type="ARBA" id="ARBA00022023"/>
    </source>
</evidence>
<dbReference type="InterPro" id="IPR003265">
    <property type="entry name" value="HhH-GPD_domain"/>
</dbReference>
<dbReference type="Gene3D" id="1.10.1670.10">
    <property type="entry name" value="Helix-hairpin-Helix base-excision DNA repair enzymes (C-terminal)"/>
    <property type="match status" value="1"/>
</dbReference>
<evidence type="ECO:0000256" key="9">
    <source>
        <dbReference type="ARBA" id="ARBA00022801"/>
    </source>
</evidence>
<dbReference type="PANTHER" id="PTHR42944">
    <property type="entry name" value="ADENINE DNA GLYCOSYLASE"/>
    <property type="match status" value="1"/>
</dbReference>
<evidence type="ECO:0000256" key="2">
    <source>
        <dbReference type="ARBA" id="ARBA00002933"/>
    </source>
</evidence>
<evidence type="ECO:0000256" key="14">
    <source>
        <dbReference type="RuleBase" id="RU365096"/>
    </source>
</evidence>
<dbReference type="Pfam" id="PF14815">
    <property type="entry name" value="NUDIX_4"/>
    <property type="match status" value="1"/>
</dbReference>
<keyword evidence="10 14" id="KW-0408">Iron</keyword>
<evidence type="ECO:0000313" key="17">
    <source>
        <dbReference type="Proteomes" id="UP000183071"/>
    </source>
</evidence>
<dbReference type="SMART" id="SM00478">
    <property type="entry name" value="ENDO3c"/>
    <property type="match status" value="1"/>
</dbReference>
<sequence>MKFSNTLIYWYLQNKRDLPWRKTKNPYFIWLSEIMLQQTRVAQGLDYYLKFTSNFPTVFDLAKADESTVLKMWQGLGYYSRARNLHFSAKQIAFENGGQFPTTYKDIIKLKGVGDYTASAIASIAFNEPTAVVDGNVYRVLSRYFGIDTPINSSKGIKEFKELAQSLIDKTQPGTFNQGIMDFGAIQCKPKKPLCMFCPFSESCVALQKNLIDVLPVKEKKIKVKKRYFNYLVIKTKENKTILSERKGKGIWQGLYQFPLIESNKILNKEELIASEDFNTLFQNDVSISLFNKKDIVHKLSHQHLYTQFWVIETDEQKAADILWNEIENFPVPVLIANFLEAYKPKK</sequence>
<dbReference type="Gene3D" id="3.90.79.10">
    <property type="entry name" value="Nucleoside Triphosphate Pyrophosphohydrolase"/>
    <property type="match status" value="1"/>
</dbReference>
<evidence type="ECO:0000256" key="4">
    <source>
        <dbReference type="ARBA" id="ARBA00012045"/>
    </source>
</evidence>
<keyword evidence="9" id="KW-0378">Hydrolase</keyword>
<dbReference type="Gene3D" id="1.10.340.30">
    <property type="entry name" value="Hypothetical protein, domain 2"/>
    <property type="match status" value="1"/>
</dbReference>